<evidence type="ECO:0000313" key="1">
    <source>
        <dbReference type="EMBL" id="KAK6540866.1"/>
    </source>
</evidence>
<reference evidence="1 2" key="1">
    <citation type="submission" date="2019-10" db="EMBL/GenBank/DDBJ databases">
        <authorList>
            <person name="Palmer J.M."/>
        </authorList>
    </citation>
    <scope>NUCLEOTIDE SEQUENCE [LARGE SCALE GENOMIC DNA]</scope>
    <source>
        <strain evidence="1 2">TWF694</strain>
    </source>
</reference>
<dbReference type="AlphaFoldDB" id="A0AAV9XGS5"/>
<organism evidence="1 2">
    <name type="scientific">Orbilia ellipsospora</name>
    <dbReference type="NCBI Taxonomy" id="2528407"/>
    <lineage>
        <taxon>Eukaryota</taxon>
        <taxon>Fungi</taxon>
        <taxon>Dikarya</taxon>
        <taxon>Ascomycota</taxon>
        <taxon>Pezizomycotina</taxon>
        <taxon>Orbiliomycetes</taxon>
        <taxon>Orbiliales</taxon>
        <taxon>Orbiliaceae</taxon>
        <taxon>Orbilia</taxon>
    </lineage>
</organism>
<keyword evidence="2" id="KW-1185">Reference proteome</keyword>
<evidence type="ECO:0000313" key="2">
    <source>
        <dbReference type="Proteomes" id="UP001365542"/>
    </source>
</evidence>
<sequence length="135" mass="14920">MDFQAQGAAETSKRLLSQLVNEGLINLTPIKPDDSSRWRGENCVSSETGRWVEVSMANTINLDGRSSRPVWRPNNFVVPVILRNGSNRIIENDPGSIFEFLGPWDTSVDEAEEQIVIELRNSAAIAGKPTLLIAI</sequence>
<accession>A0AAV9XGS5</accession>
<name>A0AAV9XGS5_9PEZI</name>
<dbReference type="Proteomes" id="UP001365542">
    <property type="component" value="Unassembled WGS sequence"/>
</dbReference>
<dbReference type="EMBL" id="JAVHJO010000004">
    <property type="protein sequence ID" value="KAK6540866.1"/>
    <property type="molecule type" value="Genomic_DNA"/>
</dbReference>
<protein>
    <submittedName>
        <fullName evidence="1">Uncharacterized protein</fullName>
    </submittedName>
</protein>
<proteinExistence type="predicted"/>
<gene>
    <name evidence="1" type="ORF">TWF694_008249</name>
</gene>
<comment type="caution">
    <text evidence="1">The sequence shown here is derived from an EMBL/GenBank/DDBJ whole genome shotgun (WGS) entry which is preliminary data.</text>
</comment>